<dbReference type="InterPro" id="IPR050357">
    <property type="entry name" value="Arrestin_domain-protein"/>
</dbReference>
<protein>
    <recommendedName>
        <fullName evidence="11">Thioredoxin-interacting protein</fullName>
    </recommendedName>
</protein>
<dbReference type="InterPro" id="IPR011022">
    <property type="entry name" value="Arrestin_C-like"/>
</dbReference>
<dbReference type="InterPro" id="IPR011021">
    <property type="entry name" value="Arrestin-like_N"/>
</dbReference>
<dbReference type="HOGENOM" id="CLU_039221_1_0_1"/>
<dbReference type="AlphaFoldDB" id="H2N222"/>
<dbReference type="SMART" id="SM01017">
    <property type="entry name" value="Arrestin_C"/>
    <property type="match status" value="1"/>
</dbReference>
<evidence type="ECO:0000259" key="14">
    <source>
        <dbReference type="SMART" id="SM01017"/>
    </source>
</evidence>
<comment type="function">
    <text evidence="12">May act as an oxidative stress mediator by inhibiting thioredoxin activity or by limiting its bioavailability. Interacts with COPS5 and restores COPS5-induced suppression of CDKN1B stability, blocking the COPS5-mediated translocation of CDKN1B from the nucleus to the cytoplasm. Functions as a transcriptional repressor, possibly by acting as a bridge molecule between transcription factors and corepressor complexes, and over-expression will induce G0/G1 cell cycle arrest. Required for the maturation of natural killer cells. Acts as a suppressor of tumor cell growth. Inhibits the proteasomal degradation of DDIT4, and thereby contributes to the inhibition of the mammalian target of rapamycin complex 1 (mTORC1).</text>
</comment>
<evidence type="ECO:0000256" key="9">
    <source>
        <dbReference type="ARBA" id="ARBA00023163"/>
    </source>
</evidence>
<evidence type="ECO:0000256" key="3">
    <source>
        <dbReference type="ARBA" id="ARBA00022490"/>
    </source>
</evidence>
<evidence type="ECO:0000313" key="15">
    <source>
        <dbReference type="Ensembl" id="ENSORLP00000025491.2"/>
    </source>
</evidence>
<evidence type="ECO:0000256" key="6">
    <source>
        <dbReference type="ARBA" id="ARBA00022843"/>
    </source>
</evidence>
<reference evidence="15" key="3">
    <citation type="submission" date="2025-09" db="UniProtKB">
        <authorList>
            <consortium name="Ensembl"/>
        </authorList>
    </citation>
    <scope>IDENTIFICATION</scope>
    <source>
        <strain evidence="15">Hd-rR</strain>
    </source>
</reference>
<evidence type="ECO:0000313" key="16">
    <source>
        <dbReference type="Proteomes" id="UP000001038"/>
    </source>
</evidence>
<dbReference type="GeneTree" id="ENSGT00940000158522"/>
<dbReference type="Pfam" id="PF02752">
    <property type="entry name" value="Arrestin_C"/>
    <property type="match status" value="1"/>
</dbReference>
<dbReference type="eggNOG" id="KOG3780">
    <property type="taxonomic scope" value="Eukaryota"/>
</dbReference>
<dbReference type="InterPro" id="IPR014752">
    <property type="entry name" value="Arrestin-like_C"/>
</dbReference>
<dbReference type="Gene3D" id="2.60.40.640">
    <property type="match status" value="2"/>
</dbReference>
<keyword evidence="4" id="KW-1017">Isopeptide bond</keyword>
<dbReference type="GO" id="GO:0007399">
    <property type="term" value="P:nervous system development"/>
    <property type="evidence" value="ECO:0007669"/>
    <property type="project" value="UniProtKB-ARBA"/>
</dbReference>
<evidence type="ECO:0000256" key="5">
    <source>
        <dbReference type="ARBA" id="ARBA00022553"/>
    </source>
</evidence>
<dbReference type="Ensembl" id="ENSORLT00000025492.2">
    <property type="protein sequence ID" value="ENSORLP00000025491.2"/>
    <property type="gene ID" value="ENSORLG00000020580.2"/>
</dbReference>
<evidence type="ECO:0000256" key="8">
    <source>
        <dbReference type="ARBA" id="ARBA00023157"/>
    </source>
</evidence>
<dbReference type="Proteomes" id="UP000001038">
    <property type="component" value="Chromosome 16"/>
</dbReference>
<evidence type="ECO:0000256" key="11">
    <source>
        <dbReference type="ARBA" id="ARBA00039479"/>
    </source>
</evidence>
<reference evidence="15 16" key="1">
    <citation type="journal article" date="2007" name="Nature">
        <title>The medaka draft genome and insights into vertebrate genome evolution.</title>
        <authorList>
            <person name="Kasahara M."/>
            <person name="Naruse K."/>
            <person name="Sasaki S."/>
            <person name="Nakatani Y."/>
            <person name="Qu W."/>
            <person name="Ahsan B."/>
            <person name="Yamada T."/>
            <person name="Nagayasu Y."/>
            <person name="Doi K."/>
            <person name="Kasai Y."/>
            <person name="Jindo T."/>
            <person name="Kobayashi D."/>
            <person name="Shimada A."/>
            <person name="Toyoda A."/>
            <person name="Kuroki Y."/>
            <person name="Fujiyama A."/>
            <person name="Sasaki T."/>
            <person name="Shimizu A."/>
            <person name="Asakawa S."/>
            <person name="Shimizu N."/>
            <person name="Hashimoto S."/>
            <person name="Yang J."/>
            <person name="Lee Y."/>
            <person name="Matsushima K."/>
            <person name="Sugano S."/>
            <person name="Sakaizumi M."/>
            <person name="Narita T."/>
            <person name="Ohishi K."/>
            <person name="Haga S."/>
            <person name="Ohta F."/>
            <person name="Nomoto H."/>
            <person name="Nogata K."/>
            <person name="Morishita T."/>
            <person name="Endo T."/>
            <person name="Shin-I T."/>
            <person name="Takeda H."/>
            <person name="Morishita S."/>
            <person name="Kohara Y."/>
        </authorList>
    </citation>
    <scope>NUCLEOTIDE SEQUENCE [LARGE SCALE GENOMIC DNA]</scope>
    <source>
        <strain evidence="15 16">Hd-rR</strain>
    </source>
</reference>
<keyword evidence="3" id="KW-0963">Cytoplasm</keyword>
<evidence type="ECO:0000256" key="10">
    <source>
        <dbReference type="ARBA" id="ARBA00023306"/>
    </source>
</evidence>
<evidence type="ECO:0000256" key="7">
    <source>
        <dbReference type="ARBA" id="ARBA00023015"/>
    </source>
</evidence>
<comment type="subunit">
    <text evidence="13">Homodimer; disulfide-linked. Interacts with TXN/thioredoxin through its redox-active site. Interacts with transcriptional repressors ZBTB16, ZBTB32 and HDAC1. Interacts with DDIT4.</text>
</comment>
<organism evidence="15 16">
    <name type="scientific">Oryzias latipes</name>
    <name type="common">Japanese rice fish</name>
    <name type="synonym">Japanese killifish</name>
    <dbReference type="NCBI Taxonomy" id="8090"/>
    <lineage>
        <taxon>Eukaryota</taxon>
        <taxon>Metazoa</taxon>
        <taxon>Chordata</taxon>
        <taxon>Craniata</taxon>
        <taxon>Vertebrata</taxon>
        <taxon>Euteleostomi</taxon>
        <taxon>Actinopterygii</taxon>
        <taxon>Neopterygii</taxon>
        <taxon>Teleostei</taxon>
        <taxon>Neoteleostei</taxon>
        <taxon>Acanthomorphata</taxon>
        <taxon>Ovalentaria</taxon>
        <taxon>Atherinomorphae</taxon>
        <taxon>Beloniformes</taxon>
        <taxon>Adrianichthyidae</taxon>
        <taxon>Oryziinae</taxon>
        <taxon>Oryzias</taxon>
    </lineage>
</organism>
<keyword evidence="5" id="KW-0597">Phosphoprotein</keyword>
<evidence type="ECO:0000256" key="12">
    <source>
        <dbReference type="ARBA" id="ARBA00045565"/>
    </source>
</evidence>
<dbReference type="InterPro" id="IPR014756">
    <property type="entry name" value="Ig_E-set"/>
</dbReference>
<keyword evidence="16" id="KW-1185">Reference proteome</keyword>
<accession>H2N222</accession>
<evidence type="ECO:0000256" key="2">
    <source>
        <dbReference type="ARBA" id="ARBA00005298"/>
    </source>
</evidence>
<keyword evidence="7" id="KW-0805">Transcription regulation</keyword>
<keyword evidence="6" id="KW-0832">Ubl conjugation</keyword>
<comment type="subcellular location">
    <subcellularLocation>
        <location evidence="1">Cytoplasm</location>
    </subcellularLocation>
</comment>
<reference evidence="15" key="2">
    <citation type="submission" date="2025-08" db="UniProtKB">
        <authorList>
            <consortium name="Ensembl"/>
        </authorList>
    </citation>
    <scope>IDENTIFICATION</scope>
    <source>
        <strain evidence="15">Hd-rR</strain>
    </source>
</reference>
<sequence length="376" mass="42173">MVTMTTRPRLFRLVLSNPLRPFYSSGDKVSGLVQLEAAAPCRLARLRVTAAGCARVERRGGKNRRRVQEVEYLRCEEDLRLPPPPDSENCFLLPPGKTFSFLFGFELPPPGRLVSSYRGKFGSVRYHIFAELQRPNQHALHCEQEFEVQDPELPKKVTCMFIPDGQVSIRAQIDRTGYCEGEGIQIHASFENTCSRIVVPKAAIICKHSYAANSCTKEWRQKLSAVRGNPIISGMGDMWQGRSIRVPKLQPTLHGCDIIKVDYALMIYLHIPGSEKLSLELPLVIGTVPFSRTSSISSQVGSTCSWTSFPSSPPSYSSFQHTPLLHDYDGDEDDHQDSGLFMRAPEVCYPPPPSYLKVRLPPHSGQMRQQDVPVCK</sequence>
<evidence type="ECO:0000256" key="4">
    <source>
        <dbReference type="ARBA" id="ARBA00022499"/>
    </source>
</evidence>
<keyword evidence="8" id="KW-1015">Disulfide bond</keyword>
<keyword evidence="9" id="KW-0804">Transcription</keyword>
<dbReference type="Bgee" id="ENSORLG00000020580">
    <property type="expression patterns" value="Expressed in muscle tissue and 11 other cell types or tissues"/>
</dbReference>
<keyword evidence="10" id="KW-0131">Cell cycle</keyword>
<evidence type="ECO:0000256" key="13">
    <source>
        <dbReference type="ARBA" id="ARBA00046869"/>
    </source>
</evidence>
<comment type="similarity">
    <text evidence="2">Belongs to the arrestin family.</text>
</comment>
<dbReference type="SUPFAM" id="SSF81296">
    <property type="entry name" value="E set domains"/>
    <property type="match status" value="2"/>
</dbReference>
<gene>
    <name evidence="15" type="primary">LOC101163138</name>
</gene>
<dbReference type="Pfam" id="PF00339">
    <property type="entry name" value="Arrestin_N"/>
    <property type="match status" value="1"/>
</dbReference>
<proteinExistence type="inferred from homology"/>
<dbReference type="GO" id="GO:0005737">
    <property type="term" value="C:cytoplasm"/>
    <property type="evidence" value="ECO:0007669"/>
    <property type="project" value="UniProtKB-SubCell"/>
</dbReference>
<evidence type="ECO:0000256" key="1">
    <source>
        <dbReference type="ARBA" id="ARBA00004496"/>
    </source>
</evidence>
<name>H2N222_ORYLA</name>
<dbReference type="PANTHER" id="PTHR11188:SF14">
    <property type="entry name" value="THIOREDOXIN-INTERACTING PROTEIN"/>
    <property type="match status" value="1"/>
</dbReference>
<feature type="domain" description="Arrestin C-terminal-like" evidence="14">
    <location>
        <begin position="163"/>
        <end position="290"/>
    </location>
</feature>
<dbReference type="PANTHER" id="PTHR11188">
    <property type="entry name" value="ARRESTIN DOMAIN CONTAINING PROTEIN"/>
    <property type="match status" value="1"/>
</dbReference>